<dbReference type="GO" id="GO:0016874">
    <property type="term" value="F:ligase activity"/>
    <property type="evidence" value="ECO:0007669"/>
    <property type="project" value="UniProtKB-KW"/>
</dbReference>
<dbReference type="InterPro" id="IPR007016">
    <property type="entry name" value="O-antigen_ligase-rel_domated"/>
</dbReference>
<feature type="transmembrane region" description="Helical" evidence="5">
    <location>
        <begin position="202"/>
        <end position="219"/>
    </location>
</feature>
<evidence type="ECO:0000313" key="7">
    <source>
        <dbReference type="EMBL" id="RGI69613.1"/>
    </source>
</evidence>
<keyword evidence="3 5" id="KW-1133">Transmembrane helix</keyword>
<feature type="transmembrane region" description="Helical" evidence="5">
    <location>
        <begin position="106"/>
        <end position="127"/>
    </location>
</feature>
<dbReference type="Proteomes" id="UP000260642">
    <property type="component" value="Unassembled WGS sequence"/>
</dbReference>
<dbReference type="Pfam" id="PF04932">
    <property type="entry name" value="Wzy_C"/>
    <property type="match status" value="1"/>
</dbReference>
<protein>
    <submittedName>
        <fullName evidence="7">O-antigen ligase domain-containing protein</fullName>
    </submittedName>
</protein>
<feature type="transmembrane region" description="Helical" evidence="5">
    <location>
        <begin position="231"/>
        <end position="253"/>
    </location>
</feature>
<keyword evidence="7" id="KW-0436">Ligase</keyword>
<dbReference type="RefSeq" id="WP_117481791.1">
    <property type="nucleotide sequence ID" value="NZ_JBBNNI010000001.1"/>
</dbReference>
<evidence type="ECO:0000259" key="6">
    <source>
        <dbReference type="Pfam" id="PF04932"/>
    </source>
</evidence>
<dbReference type="EMBL" id="QSOB01000004">
    <property type="protein sequence ID" value="RGI69613.1"/>
    <property type="molecule type" value="Genomic_DNA"/>
</dbReference>
<evidence type="ECO:0000313" key="8">
    <source>
        <dbReference type="Proteomes" id="UP000260642"/>
    </source>
</evidence>
<organism evidence="7 8">
    <name type="scientific">Agathobacter rectalis</name>
    <dbReference type="NCBI Taxonomy" id="39491"/>
    <lineage>
        <taxon>Bacteria</taxon>
        <taxon>Bacillati</taxon>
        <taxon>Bacillota</taxon>
        <taxon>Clostridia</taxon>
        <taxon>Lachnospirales</taxon>
        <taxon>Lachnospiraceae</taxon>
        <taxon>Agathobacter</taxon>
    </lineage>
</organism>
<evidence type="ECO:0000256" key="4">
    <source>
        <dbReference type="ARBA" id="ARBA00023136"/>
    </source>
</evidence>
<evidence type="ECO:0000256" key="3">
    <source>
        <dbReference type="ARBA" id="ARBA00022989"/>
    </source>
</evidence>
<reference evidence="7 8" key="1">
    <citation type="submission" date="2018-08" db="EMBL/GenBank/DDBJ databases">
        <title>A genome reference for cultivated species of the human gut microbiota.</title>
        <authorList>
            <person name="Zou Y."/>
            <person name="Xue W."/>
            <person name="Luo G."/>
        </authorList>
    </citation>
    <scope>NUCLEOTIDE SEQUENCE [LARGE SCALE GENOMIC DNA]</scope>
    <source>
        <strain evidence="7 8">TM10-3</strain>
    </source>
</reference>
<feature type="transmembrane region" description="Helical" evidence="5">
    <location>
        <begin position="30"/>
        <end position="45"/>
    </location>
</feature>
<name>A0A3E4EF48_9FIRM</name>
<keyword evidence="2 5" id="KW-0812">Transmembrane</keyword>
<proteinExistence type="predicted"/>
<feature type="transmembrane region" description="Helical" evidence="5">
    <location>
        <begin position="353"/>
        <end position="379"/>
    </location>
</feature>
<accession>A0A3E4EF48</accession>
<feature type="transmembrane region" description="Helical" evidence="5">
    <location>
        <begin position="181"/>
        <end position="196"/>
    </location>
</feature>
<evidence type="ECO:0000256" key="2">
    <source>
        <dbReference type="ARBA" id="ARBA00022692"/>
    </source>
</evidence>
<comment type="caution">
    <text evidence="7">The sequence shown here is derived from an EMBL/GenBank/DDBJ whole genome shotgun (WGS) entry which is preliminary data.</text>
</comment>
<evidence type="ECO:0000256" key="5">
    <source>
        <dbReference type="SAM" id="Phobius"/>
    </source>
</evidence>
<sequence length="395" mass="45331">MKVKKSSLLFFAFALVIFWPDYFFFKGLNYLENILVAYAIIFVYNNRKRLSIFSYITLLYFVYFLLDTMFHGGCDIHTLISNIKIMLFVQVADIEIEKNDYDTISIMWMFVFAFSVINFISLIAFPNGLYQVETVWNEWGTKTSSRYWVFGFKNSHAFWCLLLELLSALKWYLRPSNTNKILAYICACVAVITQLLVGSSTATVACTIGAIAIFCVVFLKPKQDRNVLINSYWIVVLNYLIDTLIVFGMVTFLGPIIQSVFGKDLTFSNRTNAWMAAFMGFLKNPVFGTGILSANAAKQYLGSLSYMQAHNEWLQCLWQGGIVLFVIVVGMFFSIAKQNTSIKERNLKVMSDLFLVSVFVEMAFEVWLGSQLTWIMLLLMYKINSIGRTNICTIE</sequence>
<evidence type="ECO:0000256" key="1">
    <source>
        <dbReference type="ARBA" id="ARBA00004141"/>
    </source>
</evidence>
<feature type="transmembrane region" description="Helical" evidence="5">
    <location>
        <begin position="313"/>
        <end position="333"/>
    </location>
</feature>
<feature type="domain" description="O-antigen ligase-related" evidence="6">
    <location>
        <begin position="189"/>
        <end position="328"/>
    </location>
</feature>
<dbReference type="GO" id="GO:0016020">
    <property type="term" value="C:membrane"/>
    <property type="evidence" value="ECO:0007669"/>
    <property type="project" value="UniProtKB-SubCell"/>
</dbReference>
<keyword evidence="4 5" id="KW-0472">Membrane</keyword>
<dbReference type="AlphaFoldDB" id="A0A3E4EF48"/>
<feature type="transmembrane region" description="Helical" evidence="5">
    <location>
        <begin position="7"/>
        <end position="24"/>
    </location>
</feature>
<comment type="subcellular location">
    <subcellularLocation>
        <location evidence="1">Membrane</location>
        <topology evidence="1">Multi-pass membrane protein</topology>
    </subcellularLocation>
</comment>
<feature type="transmembrane region" description="Helical" evidence="5">
    <location>
        <begin position="52"/>
        <end position="70"/>
    </location>
</feature>
<feature type="transmembrane region" description="Helical" evidence="5">
    <location>
        <begin position="273"/>
        <end position="292"/>
    </location>
</feature>
<gene>
    <name evidence="7" type="ORF">DXD95_03785</name>
</gene>